<keyword evidence="5" id="KW-0436">Ligase</keyword>
<keyword evidence="2" id="KW-0596">Phosphopantetheine</keyword>
<evidence type="ECO:0000313" key="5">
    <source>
        <dbReference type="EMBL" id="AGS49858.1"/>
    </source>
</evidence>
<dbReference type="CDD" id="cd19531">
    <property type="entry name" value="LCL_NRPS-like"/>
    <property type="match status" value="2"/>
</dbReference>
<dbReference type="Gene3D" id="3.30.559.30">
    <property type="entry name" value="Nonribosomal peptide synthetase, condensation domain"/>
    <property type="match status" value="2"/>
</dbReference>
<organism evidence="5">
    <name type="scientific">uncultured bacterium esnapd17</name>
    <dbReference type="NCBI Taxonomy" id="1366598"/>
    <lineage>
        <taxon>Bacteria</taxon>
        <taxon>environmental samples</taxon>
    </lineage>
</organism>
<dbReference type="EC" id="6.2.1.3" evidence="5"/>
<dbReference type="GO" id="GO:0031177">
    <property type="term" value="F:phosphopantetheine binding"/>
    <property type="evidence" value="ECO:0007669"/>
    <property type="project" value="InterPro"/>
</dbReference>
<dbReference type="GO" id="GO:0004467">
    <property type="term" value="F:long-chain fatty acid-CoA ligase activity"/>
    <property type="evidence" value="ECO:0007669"/>
    <property type="project" value="UniProtKB-EC"/>
</dbReference>
<dbReference type="SUPFAM" id="SSF52777">
    <property type="entry name" value="CoA-dependent acyltransferases"/>
    <property type="match status" value="4"/>
</dbReference>
<name>S5TN60_9BACT</name>
<dbReference type="Pfam" id="PF00550">
    <property type="entry name" value="PP-binding"/>
    <property type="match status" value="1"/>
</dbReference>
<evidence type="ECO:0000256" key="2">
    <source>
        <dbReference type="ARBA" id="ARBA00022450"/>
    </source>
</evidence>
<dbReference type="SUPFAM" id="SSF47336">
    <property type="entry name" value="ACP-like"/>
    <property type="match status" value="1"/>
</dbReference>
<dbReference type="Gene3D" id="1.10.1200.10">
    <property type="entry name" value="ACP-like"/>
    <property type="match status" value="1"/>
</dbReference>
<dbReference type="InterPro" id="IPR006162">
    <property type="entry name" value="Ppantetheine_attach_site"/>
</dbReference>
<proteinExistence type="predicted"/>
<dbReference type="GO" id="GO:0009366">
    <property type="term" value="C:enterobactin synthetase complex"/>
    <property type="evidence" value="ECO:0007669"/>
    <property type="project" value="TreeGrafter"/>
</dbReference>
<keyword evidence="3" id="KW-0597">Phosphoprotein</keyword>
<accession>S5TN60</accession>
<dbReference type="InterPro" id="IPR009081">
    <property type="entry name" value="PP-bd_ACP"/>
</dbReference>
<dbReference type="GO" id="GO:0005829">
    <property type="term" value="C:cytosol"/>
    <property type="evidence" value="ECO:0007669"/>
    <property type="project" value="TreeGrafter"/>
</dbReference>
<dbReference type="SMART" id="SM00823">
    <property type="entry name" value="PKS_PP"/>
    <property type="match status" value="1"/>
</dbReference>
<dbReference type="InterPro" id="IPR023213">
    <property type="entry name" value="CAT-like_dom_sf"/>
</dbReference>
<reference evidence="5" key="1">
    <citation type="journal article" date="2013" name="Proc. Natl. Acad. Sci. U.S.A.">
        <title>Mapping gene clusters within arrayed metagenomic libraries to expand the structural diversity of biomedically relevant natural products.</title>
        <authorList>
            <person name="Owen J.G."/>
            <person name="Reddy B.V."/>
            <person name="Ternei M.A."/>
            <person name="Charlop-Powers Z."/>
            <person name="Calle P.Y."/>
            <person name="Kim J.H."/>
            <person name="Brady S.F."/>
        </authorList>
    </citation>
    <scope>NUCLEOTIDE SEQUENCE</scope>
</reference>
<dbReference type="AlphaFoldDB" id="S5TN60"/>
<dbReference type="GO" id="GO:0009239">
    <property type="term" value="P:enterobactin biosynthetic process"/>
    <property type="evidence" value="ECO:0007669"/>
    <property type="project" value="TreeGrafter"/>
</dbReference>
<dbReference type="Pfam" id="PF00668">
    <property type="entry name" value="Condensation"/>
    <property type="match status" value="2"/>
</dbReference>
<sequence>MAEIEEIRLSRMQEQLWFAEQLESDATLYTESGGMLLSGPLDVEALAEALRRVVERHEILRTVIAAPDGQPVMRVLPPPSEAPLERLTLPRQELAAAATEFVERDVDLETGPLFRALLVELGRDEHAFVIAAHHLVCDATGSSMVLAEMVQDYTAIVAGRPSPVPEPELQYGDYAVWEREVLAEHAGDSDETYWRDTLRGADTVLELPLGGPRPAGKGVRGERLEFEIADDAANALIELCRKQRASTYLASLAAFAGLLHLYTGKRDLLLGTLLANRDLEQIERTVGQFANTVPLRLSLHGDPSFTELVRRLTPVLSGAQEHGKLGFGRIVQLGDPARDPSRNALVQHLFLPKERTVVGDTLGADVRVTAFEVERTRGRFDTISEVEVAPGRMRAWVEFDTELFRAEDVAQLMADYGEVVRAWVAQPHLRLSQLLGGADLVLVDGARQWTGFAAARDRSGHPLLARLVARTGGSGGESARSDPAGAGSAELARLWQLGAGERVLLHRDFAHRDLLVDAVAAAGAGVVLTDGAPADVAALAAEHAVTVAALRPENLPALPVRDLPKLRTVAVDGPVPYWLVRYWAEELDRSITRLVRGGDVPDAVLAGEVRLDDASGVRVRAELLGLGSAGDSTVPPEAVAAVLRSHPLVQDVRPAEDGFAVTTTADDLDELLRGRLPRWATPPTLHRVGPAAAPLDADDPLLAIMLELWAEVLQRDEVRPDDDFFALGGHSMLSARLTAQIQEALQVQVPLRTLFENSTPASLVGELRRLDPGIDELVALVAQLPEVDDAAGEPADGGVAAPTEPIELPLFKSQLQLWLMEQLRPGQLTHTVPLCLTARGPVDPDALRAAVNDVVARQQPLRSTFHEVDGEPRQRIVPELVIDVPVHDVTTAEDPRAELERRKHDVAHRPVDITDGPLMQAELVRYGTDEYALLLLFHHLVTDEVSMTVFMRELSAFYAARVSGEPVKLPPLTVDLATLVREEQEMLTGQLGDTLRRFWTRELTDAPELELPTDHPRPDTLTFDGEFLVGSAPRELFDDAAALAKAERTTAFTVFLAATLTLLRQLSGQEDIVVGVPSDNRFRPGSELLMGCFLNVLPLRVDCSGDPTFQQLLGRVRDRLLDVYDHQRLPVAEIIDTVRPTRVTNRLPLFQVTCELQLASWMPFELPGCEVDYELLSHETARYDMAFHGQARDDQLSVALEVNTNLWDRTTGLRRIEQVVEVLRRAVADPSARISTLAVTDG</sequence>
<evidence type="ECO:0000256" key="1">
    <source>
        <dbReference type="ARBA" id="ARBA00001957"/>
    </source>
</evidence>
<dbReference type="GO" id="GO:0047527">
    <property type="term" value="F:2,3-dihydroxybenzoate-serine ligase activity"/>
    <property type="evidence" value="ECO:0007669"/>
    <property type="project" value="TreeGrafter"/>
</dbReference>
<evidence type="ECO:0000259" key="4">
    <source>
        <dbReference type="PROSITE" id="PS50075"/>
    </source>
</evidence>
<dbReference type="GO" id="GO:0043041">
    <property type="term" value="P:amino acid activation for nonribosomal peptide biosynthetic process"/>
    <property type="evidence" value="ECO:0007669"/>
    <property type="project" value="TreeGrafter"/>
</dbReference>
<protein>
    <submittedName>
        <fullName evidence="5">Long-chain-fatty-acid--CoA ligase</fullName>
        <ecNumber evidence="5">6.2.1.3</ecNumber>
    </submittedName>
</protein>
<dbReference type="InterPro" id="IPR001242">
    <property type="entry name" value="Condensation_dom"/>
</dbReference>
<dbReference type="PROSITE" id="PS00012">
    <property type="entry name" value="PHOSPHOPANTETHEINE"/>
    <property type="match status" value="1"/>
</dbReference>
<evidence type="ECO:0000256" key="3">
    <source>
        <dbReference type="ARBA" id="ARBA00022553"/>
    </source>
</evidence>
<dbReference type="EMBL" id="KF264557">
    <property type="protein sequence ID" value="AGS49858.1"/>
    <property type="molecule type" value="Genomic_DNA"/>
</dbReference>
<dbReference type="PANTHER" id="PTHR45527">
    <property type="entry name" value="NONRIBOSOMAL PEPTIDE SYNTHETASE"/>
    <property type="match status" value="1"/>
</dbReference>
<dbReference type="InterPro" id="IPR020806">
    <property type="entry name" value="PKS_PP-bd"/>
</dbReference>
<dbReference type="PROSITE" id="PS50075">
    <property type="entry name" value="CARRIER"/>
    <property type="match status" value="1"/>
</dbReference>
<feature type="domain" description="Carrier" evidence="4">
    <location>
        <begin position="696"/>
        <end position="771"/>
    </location>
</feature>
<dbReference type="PANTHER" id="PTHR45527:SF1">
    <property type="entry name" value="FATTY ACID SYNTHASE"/>
    <property type="match status" value="1"/>
</dbReference>
<dbReference type="Gene3D" id="3.30.559.10">
    <property type="entry name" value="Chloramphenicol acetyltransferase-like domain"/>
    <property type="match status" value="2"/>
</dbReference>
<comment type="cofactor">
    <cofactor evidence="1">
        <name>pantetheine 4'-phosphate</name>
        <dbReference type="ChEBI" id="CHEBI:47942"/>
    </cofactor>
</comment>
<dbReference type="InterPro" id="IPR036736">
    <property type="entry name" value="ACP-like_sf"/>
</dbReference>